<protein>
    <submittedName>
        <fullName evidence="2">Uncharacterized protein</fullName>
    </submittedName>
</protein>
<accession>A0AA38R262</accession>
<dbReference type="AlphaFoldDB" id="A0AA38R262"/>
<keyword evidence="3" id="KW-1185">Reference proteome</keyword>
<reference evidence="2" key="1">
    <citation type="submission" date="2022-07" db="EMBL/GenBank/DDBJ databases">
        <title>Fungi with potential for degradation of polypropylene.</title>
        <authorList>
            <person name="Gostincar C."/>
        </authorList>
    </citation>
    <scope>NUCLEOTIDE SEQUENCE</scope>
    <source>
        <strain evidence="2">EXF-13308</strain>
    </source>
</reference>
<gene>
    <name evidence="2" type="ORF">NKR23_g11993</name>
</gene>
<feature type="region of interest" description="Disordered" evidence="1">
    <location>
        <begin position="14"/>
        <end position="168"/>
    </location>
</feature>
<comment type="caution">
    <text evidence="2">The sequence shown here is derived from an EMBL/GenBank/DDBJ whole genome shotgun (WGS) entry which is preliminary data.</text>
</comment>
<evidence type="ECO:0000256" key="1">
    <source>
        <dbReference type="SAM" id="MobiDB-lite"/>
    </source>
</evidence>
<feature type="compositionally biased region" description="Polar residues" evidence="1">
    <location>
        <begin position="148"/>
        <end position="164"/>
    </location>
</feature>
<feature type="compositionally biased region" description="Low complexity" evidence="1">
    <location>
        <begin position="88"/>
        <end position="98"/>
    </location>
</feature>
<evidence type="ECO:0000313" key="2">
    <source>
        <dbReference type="EMBL" id="KAJ9130861.1"/>
    </source>
</evidence>
<name>A0AA38R262_9PEZI</name>
<organism evidence="2 3">
    <name type="scientific">Pleurostoma richardsiae</name>
    <dbReference type="NCBI Taxonomy" id="41990"/>
    <lineage>
        <taxon>Eukaryota</taxon>
        <taxon>Fungi</taxon>
        <taxon>Dikarya</taxon>
        <taxon>Ascomycota</taxon>
        <taxon>Pezizomycotina</taxon>
        <taxon>Sordariomycetes</taxon>
        <taxon>Sordariomycetidae</taxon>
        <taxon>Calosphaeriales</taxon>
        <taxon>Pleurostomataceae</taxon>
        <taxon>Pleurostoma</taxon>
    </lineage>
</organism>
<dbReference type="Proteomes" id="UP001174694">
    <property type="component" value="Unassembled WGS sequence"/>
</dbReference>
<feature type="compositionally biased region" description="Low complexity" evidence="1">
    <location>
        <begin position="112"/>
        <end position="147"/>
    </location>
</feature>
<feature type="compositionally biased region" description="Low complexity" evidence="1">
    <location>
        <begin position="59"/>
        <end position="73"/>
    </location>
</feature>
<evidence type="ECO:0000313" key="3">
    <source>
        <dbReference type="Proteomes" id="UP001174694"/>
    </source>
</evidence>
<sequence>MSSFLRHQFVDLTGDDGESDVEVLHSAPTPQPVVVDLSSREQYSETRFEVAPRGSAKRNSNGPSSKNPSPKNPRTYYDTTPSKPPRASLASMTSSSHSGRPSGIDVLVTQKSDTSSKSSFTLSTLSSLGSLSNPSTTRTSHTTSPSSILASRSQLNQTPKNQTPRRPELTVDKLEESLRSFCFKDVRRSHAKLVQYTLRSTALQALPQRRHLSKIADLADLKLEPVADPDPTATNTMKVKLKVSVNSA</sequence>
<proteinExistence type="predicted"/>
<dbReference type="EMBL" id="JANBVO010000077">
    <property type="protein sequence ID" value="KAJ9130861.1"/>
    <property type="molecule type" value="Genomic_DNA"/>
</dbReference>
<feature type="compositionally biased region" description="Basic and acidic residues" evidence="1">
    <location>
        <begin position="38"/>
        <end position="50"/>
    </location>
</feature>